<keyword evidence="3" id="KW-1185">Reference proteome</keyword>
<dbReference type="EMBL" id="NWUJ01000004">
    <property type="protein sequence ID" value="PFH35889.1"/>
    <property type="molecule type" value="Genomic_DNA"/>
</dbReference>
<dbReference type="AlphaFoldDB" id="A0A2A9MDD7"/>
<keyword evidence="1" id="KW-1133">Transmembrane helix</keyword>
<keyword evidence="1" id="KW-0472">Membrane</keyword>
<feature type="transmembrane region" description="Helical" evidence="1">
    <location>
        <begin position="295"/>
        <end position="313"/>
    </location>
</feature>
<protein>
    <submittedName>
        <fullName evidence="2">EF hand domain-containing protein</fullName>
    </submittedName>
</protein>
<dbReference type="STRING" id="94643.A0A2A9MDD7"/>
<feature type="transmembrane region" description="Helical" evidence="1">
    <location>
        <begin position="325"/>
        <end position="346"/>
    </location>
</feature>
<sequence>MGHLTGWPAFPAQAKAAKPAALLLAIVLSCALTEALPYSRSRQHHRDPHYEANRTAMIQALEGTFSQASTESTRESVENWLIIGLFLFITACSLIFELVFDTTEEFLERTGMKPLLKMLHGAYKELTILGFITLTLFAAVRLGQMQKVNDQYLGVSEIEAAALRESEEAGESTSPPTHLTEVFEEVHILIFVVMSLFILAAAVITLSGYRLLRKYEYMDAKSETDLRNDVTTLQTTGGVREQHVDESLEYWALRERFLHPTIPLIPRPRARETGYPQFSFSSYISSVYGDIVSQMVELPPSVIITSFLIILLLRPALDLKGREVIAFMILVAFALLGMTTLAMVYIRYVNDKLRPDAATLRAFFGEGRASSDQNRQALTAPIDESGYINFDQFKALIMLLGQLGVAPEEYQAFQENRLQKLFRSLDTDSDNKIVRPNAYSRRLSTVIAVSRSRKESSGKPFRGRS</sequence>
<dbReference type="KEGG" id="bbes:BESB_055400"/>
<evidence type="ECO:0000256" key="1">
    <source>
        <dbReference type="SAM" id="Phobius"/>
    </source>
</evidence>
<dbReference type="RefSeq" id="XP_029219898.1">
    <property type="nucleotide sequence ID" value="XM_029363975.1"/>
</dbReference>
<dbReference type="SUPFAM" id="SSF47473">
    <property type="entry name" value="EF-hand"/>
    <property type="match status" value="1"/>
</dbReference>
<dbReference type="Proteomes" id="UP000224006">
    <property type="component" value="Chromosome IV"/>
</dbReference>
<proteinExistence type="predicted"/>
<reference evidence="2 3" key="1">
    <citation type="submission" date="2017-09" db="EMBL/GenBank/DDBJ databases">
        <title>Genome sequencing of Besnoitia besnoiti strain Bb-Ger1.</title>
        <authorList>
            <person name="Schares G."/>
            <person name="Venepally P."/>
            <person name="Lorenzi H.A."/>
        </authorList>
    </citation>
    <scope>NUCLEOTIDE SEQUENCE [LARGE SCALE GENOMIC DNA]</scope>
    <source>
        <strain evidence="2 3">Bb-Ger1</strain>
    </source>
</reference>
<dbReference type="InterPro" id="IPR011992">
    <property type="entry name" value="EF-hand-dom_pair"/>
</dbReference>
<accession>A0A2A9MDD7</accession>
<name>A0A2A9MDD7_BESBE</name>
<feature type="transmembrane region" description="Helical" evidence="1">
    <location>
        <begin position="121"/>
        <end position="140"/>
    </location>
</feature>
<evidence type="ECO:0000313" key="2">
    <source>
        <dbReference type="EMBL" id="PFH35889.1"/>
    </source>
</evidence>
<organism evidence="2 3">
    <name type="scientific">Besnoitia besnoiti</name>
    <name type="common">Apicomplexan protozoan</name>
    <dbReference type="NCBI Taxonomy" id="94643"/>
    <lineage>
        <taxon>Eukaryota</taxon>
        <taxon>Sar</taxon>
        <taxon>Alveolata</taxon>
        <taxon>Apicomplexa</taxon>
        <taxon>Conoidasida</taxon>
        <taxon>Coccidia</taxon>
        <taxon>Eucoccidiorida</taxon>
        <taxon>Eimeriorina</taxon>
        <taxon>Sarcocystidae</taxon>
        <taxon>Besnoitia</taxon>
    </lineage>
</organism>
<feature type="transmembrane region" description="Helical" evidence="1">
    <location>
        <begin position="80"/>
        <end position="100"/>
    </location>
</feature>
<dbReference type="VEuPathDB" id="ToxoDB:BESB_055400"/>
<gene>
    <name evidence="2" type="ORF">BESB_055400</name>
</gene>
<evidence type="ECO:0000313" key="3">
    <source>
        <dbReference type="Proteomes" id="UP000224006"/>
    </source>
</evidence>
<dbReference type="OrthoDB" id="332675at2759"/>
<dbReference type="GeneID" id="40310469"/>
<comment type="caution">
    <text evidence="2">The sequence shown here is derived from an EMBL/GenBank/DDBJ whole genome shotgun (WGS) entry which is preliminary data.</text>
</comment>
<feature type="transmembrane region" description="Helical" evidence="1">
    <location>
        <begin position="188"/>
        <end position="212"/>
    </location>
</feature>
<keyword evidence="1" id="KW-0812">Transmembrane</keyword>